<name>A0A397UUP6_9GLOM</name>
<dbReference type="OrthoDB" id="2485108at2759"/>
<dbReference type="EMBL" id="QKWP01000886">
    <property type="protein sequence ID" value="RIB13855.1"/>
    <property type="molecule type" value="Genomic_DNA"/>
</dbReference>
<reference evidence="1 2" key="1">
    <citation type="submission" date="2018-06" db="EMBL/GenBank/DDBJ databases">
        <title>Comparative genomics reveals the genomic features of Rhizophagus irregularis, R. cerebriforme, R. diaphanum and Gigaspora rosea, and their symbiotic lifestyle signature.</title>
        <authorList>
            <person name="Morin E."/>
            <person name="San Clemente H."/>
            <person name="Chen E.C.H."/>
            <person name="De La Providencia I."/>
            <person name="Hainaut M."/>
            <person name="Kuo A."/>
            <person name="Kohler A."/>
            <person name="Murat C."/>
            <person name="Tang N."/>
            <person name="Roy S."/>
            <person name="Loubradou J."/>
            <person name="Henrissat B."/>
            <person name="Grigoriev I.V."/>
            <person name="Corradi N."/>
            <person name="Roux C."/>
            <person name="Martin F.M."/>
        </authorList>
    </citation>
    <scope>NUCLEOTIDE SEQUENCE [LARGE SCALE GENOMIC DNA]</scope>
    <source>
        <strain evidence="1 2">DAOM 194757</strain>
    </source>
</reference>
<evidence type="ECO:0000313" key="1">
    <source>
        <dbReference type="EMBL" id="RIB13855.1"/>
    </source>
</evidence>
<dbReference type="AlphaFoldDB" id="A0A397UUP6"/>
<sequence length="239" mass="26360">MHSEGSTSSTNISQSFSDFFLADFFQEEPASYGDLCGAEELLCVNGCPCGAREVFVCGNPCGIEEFSVCGNHGAEKSFVCEESFVLDPDVEKSLFRSNLCDAAIVHEHSAAFDHSAAYDHFAAYDHSGVHEHSVVHDHSVAHDHSAAHNRSAAHNHSAAHEHLVYDHPVLDDSVAHNNSVVHDHSAHDLDQSAIYNQQTHNEFFQKAKNGAKYEDETEVEPLHQVAVGMSFNKWKEIDE</sequence>
<comment type="caution">
    <text evidence="1">The sequence shown here is derived from an EMBL/GenBank/DDBJ whole genome shotgun (WGS) entry which is preliminary data.</text>
</comment>
<dbReference type="Proteomes" id="UP000266673">
    <property type="component" value="Unassembled WGS sequence"/>
</dbReference>
<organism evidence="1 2">
    <name type="scientific">Gigaspora rosea</name>
    <dbReference type="NCBI Taxonomy" id="44941"/>
    <lineage>
        <taxon>Eukaryota</taxon>
        <taxon>Fungi</taxon>
        <taxon>Fungi incertae sedis</taxon>
        <taxon>Mucoromycota</taxon>
        <taxon>Glomeromycotina</taxon>
        <taxon>Glomeromycetes</taxon>
        <taxon>Diversisporales</taxon>
        <taxon>Gigasporaceae</taxon>
        <taxon>Gigaspora</taxon>
    </lineage>
</organism>
<keyword evidence="2" id="KW-1185">Reference proteome</keyword>
<protein>
    <submittedName>
        <fullName evidence="1">Uncharacterized protein</fullName>
    </submittedName>
</protein>
<evidence type="ECO:0000313" key="2">
    <source>
        <dbReference type="Proteomes" id="UP000266673"/>
    </source>
</evidence>
<gene>
    <name evidence="1" type="ORF">C2G38_2040653</name>
</gene>
<accession>A0A397UUP6</accession>
<proteinExistence type="predicted"/>